<accession>A0AAV4LBT6</accession>
<keyword evidence="3" id="KW-1003">Cell membrane</keyword>
<reference evidence="9" key="1">
    <citation type="journal article" date="2023" name="Int. J. Syst. Evol. Microbiol.">
        <title>Collibacillus ludicampi gen. nov., sp. nov., a new soil bacterium of the family Alicyclobacillaceae.</title>
        <authorList>
            <person name="Jojima T."/>
            <person name="Ioku Y."/>
            <person name="Fukuta Y."/>
            <person name="Shirasaka N."/>
            <person name="Matsumura Y."/>
            <person name="Mori M."/>
        </authorList>
    </citation>
    <scope>NUCLEOTIDE SEQUENCE</scope>
    <source>
        <strain evidence="9">TP075</strain>
    </source>
</reference>
<proteinExistence type="predicted"/>
<keyword evidence="5 8" id="KW-0812">Transmembrane</keyword>
<keyword evidence="10" id="KW-1185">Reference proteome</keyword>
<feature type="transmembrane region" description="Helical" evidence="8">
    <location>
        <begin position="111"/>
        <end position="138"/>
    </location>
</feature>
<feature type="transmembrane region" description="Helical" evidence="8">
    <location>
        <begin position="84"/>
        <end position="105"/>
    </location>
</feature>
<evidence type="ECO:0000313" key="10">
    <source>
        <dbReference type="Proteomes" id="UP001057291"/>
    </source>
</evidence>
<dbReference type="Pfam" id="PF02653">
    <property type="entry name" value="BPD_transp_2"/>
    <property type="match status" value="1"/>
</dbReference>
<feature type="transmembrane region" description="Helical" evidence="8">
    <location>
        <begin position="283"/>
        <end position="303"/>
    </location>
</feature>
<evidence type="ECO:0000256" key="2">
    <source>
        <dbReference type="ARBA" id="ARBA00022448"/>
    </source>
</evidence>
<dbReference type="CDD" id="cd06579">
    <property type="entry name" value="TM_PBP1_transp_AraH_like"/>
    <property type="match status" value="1"/>
</dbReference>
<gene>
    <name evidence="9" type="primary">rbsC_1</name>
    <name evidence="9" type="ORF">DNHGIG_06870</name>
</gene>
<sequence>MELLRKYRTLLVLLIIIIFASLLSSAFFTTTNLLNIARQVSVTAIVAAGMTLVILVAGIDLSVGSVLAISGAVVSKVLSSTNNVVFAIFASLFVGCIFGVINGFLSTKGKMPSFIVTLATMAAARALTLVFTGGYPLVIRNASFLKIGNGYILGIPIPVILMIIIFALLYVMLKHTKLGRYIYAVGGNETASRLTGINTHRIIMATFILSGLFTGIASLIYTARLSSAQPSAGTGLELDAIAAVILGGTSLMGGQGGVVGTLIGAFIMGILDNILNLLDVNPYYQGLVKALVIILAVFADNKFSSMALSRYKSQSQIEQTNEINEIQEVKVNG</sequence>
<comment type="caution">
    <text evidence="9">The sequence shown here is derived from an EMBL/GenBank/DDBJ whole genome shotgun (WGS) entry which is preliminary data.</text>
</comment>
<keyword evidence="7 8" id="KW-0472">Membrane</keyword>
<evidence type="ECO:0000256" key="1">
    <source>
        <dbReference type="ARBA" id="ARBA00004651"/>
    </source>
</evidence>
<dbReference type="GO" id="GO:0022857">
    <property type="term" value="F:transmembrane transporter activity"/>
    <property type="evidence" value="ECO:0007669"/>
    <property type="project" value="InterPro"/>
</dbReference>
<dbReference type="RefSeq" id="WP_282198365.1">
    <property type="nucleotide sequence ID" value="NZ_BOQE01000001.1"/>
</dbReference>
<feature type="transmembrane region" description="Helical" evidence="8">
    <location>
        <begin position="241"/>
        <end position="271"/>
    </location>
</feature>
<evidence type="ECO:0000256" key="3">
    <source>
        <dbReference type="ARBA" id="ARBA00022475"/>
    </source>
</evidence>
<dbReference type="Proteomes" id="UP001057291">
    <property type="component" value="Unassembled WGS sequence"/>
</dbReference>
<dbReference type="EMBL" id="BOQE01000001">
    <property type="protein sequence ID" value="GIM45138.1"/>
    <property type="molecule type" value="Genomic_DNA"/>
</dbReference>
<feature type="transmembrane region" description="Helical" evidence="8">
    <location>
        <begin position="150"/>
        <end position="173"/>
    </location>
</feature>
<feature type="transmembrane region" description="Helical" evidence="8">
    <location>
        <begin position="202"/>
        <end position="221"/>
    </location>
</feature>
<evidence type="ECO:0000256" key="7">
    <source>
        <dbReference type="ARBA" id="ARBA00023136"/>
    </source>
</evidence>
<protein>
    <submittedName>
        <fullName evidence="9">Ribose ABC transporter permease</fullName>
    </submittedName>
</protein>
<evidence type="ECO:0000256" key="4">
    <source>
        <dbReference type="ARBA" id="ARBA00022519"/>
    </source>
</evidence>
<dbReference type="AlphaFoldDB" id="A0AAV4LBT6"/>
<organism evidence="9 10">
    <name type="scientific">Collibacillus ludicampi</name>
    <dbReference type="NCBI Taxonomy" id="2771369"/>
    <lineage>
        <taxon>Bacteria</taxon>
        <taxon>Bacillati</taxon>
        <taxon>Bacillota</taxon>
        <taxon>Bacilli</taxon>
        <taxon>Bacillales</taxon>
        <taxon>Alicyclobacillaceae</taxon>
        <taxon>Collibacillus</taxon>
    </lineage>
</organism>
<feature type="transmembrane region" description="Helical" evidence="8">
    <location>
        <begin position="40"/>
        <end position="63"/>
    </location>
</feature>
<keyword evidence="4" id="KW-0997">Cell inner membrane</keyword>
<feature type="transmembrane region" description="Helical" evidence="8">
    <location>
        <begin position="7"/>
        <end position="28"/>
    </location>
</feature>
<dbReference type="InterPro" id="IPR001851">
    <property type="entry name" value="ABC_transp_permease"/>
</dbReference>
<comment type="subcellular location">
    <subcellularLocation>
        <location evidence="1">Cell membrane</location>
        <topology evidence="1">Multi-pass membrane protein</topology>
    </subcellularLocation>
</comment>
<name>A0AAV4LBT6_9BACL</name>
<evidence type="ECO:0000256" key="5">
    <source>
        <dbReference type="ARBA" id="ARBA00022692"/>
    </source>
</evidence>
<evidence type="ECO:0000256" key="8">
    <source>
        <dbReference type="SAM" id="Phobius"/>
    </source>
</evidence>
<evidence type="ECO:0000313" key="9">
    <source>
        <dbReference type="EMBL" id="GIM45138.1"/>
    </source>
</evidence>
<dbReference type="GO" id="GO:0005886">
    <property type="term" value="C:plasma membrane"/>
    <property type="evidence" value="ECO:0007669"/>
    <property type="project" value="UniProtKB-SubCell"/>
</dbReference>
<dbReference type="PANTHER" id="PTHR32196:SF21">
    <property type="entry name" value="ABC TRANSPORTER PERMEASE PROTEIN YPHD-RELATED"/>
    <property type="match status" value="1"/>
</dbReference>
<keyword evidence="6 8" id="KW-1133">Transmembrane helix</keyword>
<evidence type="ECO:0000256" key="6">
    <source>
        <dbReference type="ARBA" id="ARBA00022989"/>
    </source>
</evidence>
<keyword evidence="2" id="KW-0813">Transport</keyword>
<dbReference type="PANTHER" id="PTHR32196">
    <property type="entry name" value="ABC TRANSPORTER PERMEASE PROTEIN YPHD-RELATED-RELATED"/>
    <property type="match status" value="1"/>
</dbReference>